<feature type="domain" description="EF-hand" evidence="3">
    <location>
        <begin position="75"/>
        <end position="110"/>
    </location>
</feature>
<dbReference type="PROSITE" id="PS00018">
    <property type="entry name" value="EF_HAND_1"/>
    <property type="match status" value="6"/>
</dbReference>
<feature type="domain" description="EF-hand" evidence="3">
    <location>
        <begin position="111"/>
        <end position="146"/>
    </location>
</feature>
<feature type="domain" description="EF-hand" evidence="3">
    <location>
        <begin position="273"/>
        <end position="308"/>
    </location>
</feature>
<dbReference type="RefSeq" id="XP_002734077.1">
    <property type="nucleotide sequence ID" value="XM_002734031.2"/>
</dbReference>
<keyword evidence="4" id="KW-1185">Reference proteome</keyword>
<feature type="domain" description="EF-hand" evidence="3">
    <location>
        <begin position="196"/>
        <end position="231"/>
    </location>
</feature>
<evidence type="ECO:0000313" key="4">
    <source>
        <dbReference type="Proteomes" id="UP000694865"/>
    </source>
</evidence>
<protein>
    <submittedName>
        <fullName evidence="5">Calumenin-like isoform X1</fullName>
    </submittedName>
</protein>
<name>A0ABM0GNU5_SACKO</name>
<dbReference type="Proteomes" id="UP000694865">
    <property type="component" value="Unplaced"/>
</dbReference>
<keyword evidence="1" id="KW-0106">Calcium</keyword>
<dbReference type="InterPro" id="IPR002048">
    <property type="entry name" value="EF_hand_dom"/>
</dbReference>
<feature type="signal peptide" evidence="2">
    <location>
        <begin position="1"/>
        <end position="21"/>
    </location>
</feature>
<feature type="chain" id="PRO_5045154986" evidence="2">
    <location>
        <begin position="22"/>
        <end position="323"/>
    </location>
</feature>
<dbReference type="InterPro" id="IPR018247">
    <property type="entry name" value="EF_Hand_1_Ca_BS"/>
</dbReference>
<dbReference type="PROSITE" id="PS50222">
    <property type="entry name" value="EF_HAND_2"/>
    <property type="match status" value="5"/>
</dbReference>
<dbReference type="PANTHER" id="PTHR10827">
    <property type="entry name" value="RETICULOCALBIN"/>
    <property type="match status" value="1"/>
</dbReference>
<evidence type="ECO:0000313" key="5">
    <source>
        <dbReference type="RefSeq" id="XP_002734077.1"/>
    </source>
</evidence>
<dbReference type="PANTHER" id="PTHR10827:SF52">
    <property type="entry name" value="IP16409P"/>
    <property type="match status" value="1"/>
</dbReference>
<keyword evidence="2" id="KW-0732">Signal</keyword>
<gene>
    <name evidence="5" type="primary">LOC100369175</name>
</gene>
<accession>A0ABM0GNU5</accession>
<dbReference type="Pfam" id="PF13499">
    <property type="entry name" value="EF-hand_7"/>
    <property type="match status" value="2"/>
</dbReference>
<dbReference type="SMART" id="SM00054">
    <property type="entry name" value="EFh"/>
    <property type="match status" value="4"/>
</dbReference>
<feature type="domain" description="EF-hand" evidence="3">
    <location>
        <begin position="159"/>
        <end position="194"/>
    </location>
</feature>
<dbReference type="InterPro" id="IPR011992">
    <property type="entry name" value="EF-hand-dom_pair"/>
</dbReference>
<dbReference type="CDD" id="cd16226">
    <property type="entry name" value="EFh_CREC_Calumenin_like"/>
    <property type="match status" value="1"/>
</dbReference>
<evidence type="ECO:0000256" key="2">
    <source>
        <dbReference type="SAM" id="SignalP"/>
    </source>
</evidence>
<sequence length="323" mass="37997">MKSTSSVLSIALGILFLSVVAKPTDKNQARKDRILEEKLSDKDHYDGDLHNPDYDHEAFLGQDGASEFDELSPEESKTRLGQIYDKIDKDNDGFVTDEELKDWIKYTQNRYIMEDVDRQWNVHDTDKNGHLTWDEFKNTTYGYLADDDFDDIEGFDYKDMIRRDERRWQRADTDGDGKLSKEEFAHFLHPEEGEHMRDIVVEETMEDIDKDGDGMISLEEYIGDMYPSDDDEDEPDWVKIEREQFTRFRDKDKDGKMNKREVKDWIMPEDYDHAEAESKHLVYESDVDKDGKLSKKEVLDKHDLFVGSQATDFGEALIRHDEF</sequence>
<dbReference type="GeneID" id="100369175"/>
<reference evidence="5" key="1">
    <citation type="submission" date="2025-08" db="UniProtKB">
        <authorList>
            <consortium name="RefSeq"/>
        </authorList>
    </citation>
    <scope>IDENTIFICATION</scope>
    <source>
        <tissue evidence="5">Testes</tissue>
    </source>
</reference>
<evidence type="ECO:0000256" key="1">
    <source>
        <dbReference type="ARBA" id="ARBA00022837"/>
    </source>
</evidence>
<proteinExistence type="predicted"/>
<evidence type="ECO:0000259" key="3">
    <source>
        <dbReference type="PROSITE" id="PS50222"/>
    </source>
</evidence>
<dbReference type="SUPFAM" id="SSF47473">
    <property type="entry name" value="EF-hand"/>
    <property type="match status" value="2"/>
</dbReference>
<dbReference type="Gene3D" id="1.10.238.10">
    <property type="entry name" value="EF-hand"/>
    <property type="match status" value="3"/>
</dbReference>
<organism evidence="4 5">
    <name type="scientific">Saccoglossus kowalevskii</name>
    <name type="common">Acorn worm</name>
    <dbReference type="NCBI Taxonomy" id="10224"/>
    <lineage>
        <taxon>Eukaryota</taxon>
        <taxon>Metazoa</taxon>
        <taxon>Hemichordata</taxon>
        <taxon>Enteropneusta</taxon>
        <taxon>Harrimaniidae</taxon>
        <taxon>Saccoglossus</taxon>
    </lineage>
</organism>